<dbReference type="InterPro" id="IPR012337">
    <property type="entry name" value="RNaseH-like_sf"/>
</dbReference>
<accession>A0A8K0DEZ9</accession>
<gene>
    <name evidence="1" type="ORF">ILUMI_01249</name>
</gene>
<dbReference type="PANTHER" id="PTHR37984">
    <property type="entry name" value="PROTEIN CBG26694"/>
    <property type="match status" value="1"/>
</dbReference>
<dbReference type="InterPro" id="IPR036397">
    <property type="entry name" value="RNaseH_sf"/>
</dbReference>
<dbReference type="Gene3D" id="3.30.420.10">
    <property type="entry name" value="Ribonuclease H-like superfamily/Ribonuclease H"/>
    <property type="match status" value="1"/>
</dbReference>
<name>A0A8K0DEZ9_IGNLU</name>
<evidence type="ECO:0000313" key="1">
    <source>
        <dbReference type="EMBL" id="KAF2904928.1"/>
    </source>
</evidence>
<protein>
    <recommendedName>
        <fullName evidence="3">Integrase catalytic domain-containing protein</fullName>
    </recommendedName>
</protein>
<dbReference type="PANTHER" id="PTHR37984:SF5">
    <property type="entry name" value="PROTEIN NYNRIN-LIKE"/>
    <property type="match status" value="1"/>
</dbReference>
<dbReference type="OrthoDB" id="8068582at2759"/>
<reference evidence="1" key="1">
    <citation type="submission" date="2019-08" db="EMBL/GenBank/DDBJ databases">
        <title>The genome of the North American firefly Photinus pyralis.</title>
        <authorList>
            <consortium name="Photinus pyralis genome working group"/>
            <person name="Fallon T.R."/>
            <person name="Sander Lower S.E."/>
            <person name="Weng J.-K."/>
        </authorList>
    </citation>
    <scope>NUCLEOTIDE SEQUENCE</scope>
    <source>
        <strain evidence="1">TRF0915ILg1</strain>
        <tissue evidence="1">Whole body</tissue>
    </source>
</reference>
<dbReference type="EMBL" id="VTPC01000645">
    <property type="protein sequence ID" value="KAF2904928.1"/>
    <property type="molecule type" value="Genomic_DNA"/>
</dbReference>
<dbReference type="SUPFAM" id="SSF53098">
    <property type="entry name" value="Ribonuclease H-like"/>
    <property type="match status" value="1"/>
</dbReference>
<dbReference type="InterPro" id="IPR050951">
    <property type="entry name" value="Retrovirus_Pol_polyprotein"/>
</dbReference>
<sequence length="234" mass="27087">MLMIFQRYNIEIQYITGKENIVADTLSRAPLHTSFQTKEEQKISMDVFVTEYLKDLTPQAVIKCCKMNFSRHGRICTDNGTNFNCKEFKKFCNEWDIEQVFSSPHHPKGNEKLNQLHTRNVIPCSLNNLLSKVIQNVSSDIEIKKGKFKQTYDKASKYLPELRIGQPVVTQLYPGSNTTWTKGYIEEKTDDRSSETPDLPEKMLDVCFDSDSNFEPQSGNELERWKLSPLVKMT</sequence>
<evidence type="ECO:0008006" key="3">
    <source>
        <dbReference type="Google" id="ProtNLM"/>
    </source>
</evidence>
<proteinExistence type="predicted"/>
<comment type="caution">
    <text evidence="1">The sequence shown here is derived from an EMBL/GenBank/DDBJ whole genome shotgun (WGS) entry which is preliminary data.</text>
</comment>
<evidence type="ECO:0000313" key="2">
    <source>
        <dbReference type="Proteomes" id="UP000801492"/>
    </source>
</evidence>
<keyword evidence="2" id="KW-1185">Reference proteome</keyword>
<organism evidence="1 2">
    <name type="scientific">Ignelater luminosus</name>
    <name type="common">Cucubano</name>
    <name type="synonym">Pyrophorus luminosus</name>
    <dbReference type="NCBI Taxonomy" id="2038154"/>
    <lineage>
        <taxon>Eukaryota</taxon>
        <taxon>Metazoa</taxon>
        <taxon>Ecdysozoa</taxon>
        <taxon>Arthropoda</taxon>
        <taxon>Hexapoda</taxon>
        <taxon>Insecta</taxon>
        <taxon>Pterygota</taxon>
        <taxon>Neoptera</taxon>
        <taxon>Endopterygota</taxon>
        <taxon>Coleoptera</taxon>
        <taxon>Polyphaga</taxon>
        <taxon>Elateriformia</taxon>
        <taxon>Elateroidea</taxon>
        <taxon>Elateridae</taxon>
        <taxon>Agrypninae</taxon>
        <taxon>Pyrophorini</taxon>
        <taxon>Ignelater</taxon>
    </lineage>
</organism>
<dbReference type="GO" id="GO:0003676">
    <property type="term" value="F:nucleic acid binding"/>
    <property type="evidence" value="ECO:0007669"/>
    <property type="project" value="InterPro"/>
</dbReference>
<dbReference type="Proteomes" id="UP000801492">
    <property type="component" value="Unassembled WGS sequence"/>
</dbReference>
<dbReference type="AlphaFoldDB" id="A0A8K0DEZ9"/>